<dbReference type="SUPFAM" id="SSF54909">
    <property type="entry name" value="Dimeric alpha+beta barrel"/>
    <property type="match status" value="1"/>
</dbReference>
<dbReference type="Pfam" id="PF01037">
    <property type="entry name" value="AsnC_trans_reg"/>
    <property type="match status" value="1"/>
</dbReference>
<dbReference type="InterPro" id="IPR036388">
    <property type="entry name" value="WH-like_DNA-bd_sf"/>
</dbReference>
<evidence type="ECO:0000313" key="6">
    <source>
        <dbReference type="Proteomes" id="UP001595476"/>
    </source>
</evidence>
<dbReference type="Gene3D" id="3.30.70.920">
    <property type="match status" value="1"/>
</dbReference>
<organism evidence="5 6">
    <name type="scientific">Litoribrevibacter euphylliae</name>
    <dbReference type="NCBI Taxonomy" id="1834034"/>
    <lineage>
        <taxon>Bacteria</taxon>
        <taxon>Pseudomonadati</taxon>
        <taxon>Pseudomonadota</taxon>
        <taxon>Gammaproteobacteria</taxon>
        <taxon>Oceanospirillales</taxon>
        <taxon>Oceanospirillaceae</taxon>
        <taxon>Litoribrevibacter</taxon>
    </lineage>
</organism>
<dbReference type="EMBL" id="JBHRSZ010000001">
    <property type="protein sequence ID" value="MFC3149626.1"/>
    <property type="molecule type" value="Genomic_DNA"/>
</dbReference>
<keyword evidence="2" id="KW-0238">DNA-binding</keyword>
<evidence type="ECO:0000259" key="4">
    <source>
        <dbReference type="PROSITE" id="PS50956"/>
    </source>
</evidence>
<protein>
    <submittedName>
        <fullName evidence="5">Lrp/AsnC family transcriptional regulator</fullName>
    </submittedName>
</protein>
<keyword evidence="1" id="KW-0805">Transcription regulation</keyword>
<proteinExistence type="predicted"/>
<dbReference type="Gene3D" id="1.10.10.10">
    <property type="entry name" value="Winged helix-like DNA-binding domain superfamily/Winged helix DNA-binding domain"/>
    <property type="match status" value="1"/>
</dbReference>
<dbReference type="InterPro" id="IPR019885">
    <property type="entry name" value="Tscrpt_reg_HTH_AsnC-type_CS"/>
</dbReference>
<feature type="domain" description="HTH asnC-type" evidence="4">
    <location>
        <begin position="1"/>
        <end position="62"/>
    </location>
</feature>
<dbReference type="Proteomes" id="UP001595476">
    <property type="component" value="Unassembled WGS sequence"/>
</dbReference>
<evidence type="ECO:0000256" key="2">
    <source>
        <dbReference type="ARBA" id="ARBA00023125"/>
    </source>
</evidence>
<dbReference type="RefSeq" id="WP_386714906.1">
    <property type="nucleotide sequence ID" value="NZ_JBHRSZ010000001.1"/>
</dbReference>
<name>A0ABV7HAB9_9GAMM</name>
<accession>A0ABV7HAB9</accession>
<keyword evidence="3" id="KW-0804">Transcription</keyword>
<keyword evidence="6" id="KW-1185">Reference proteome</keyword>
<dbReference type="SMART" id="SM00344">
    <property type="entry name" value="HTH_ASNC"/>
    <property type="match status" value="1"/>
</dbReference>
<dbReference type="PROSITE" id="PS50956">
    <property type="entry name" value="HTH_ASNC_2"/>
    <property type="match status" value="1"/>
</dbReference>
<dbReference type="PANTHER" id="PTHR30154:SF34">
    <property type="entry name" value="TRANSCRIPTIONAL REGULATOR AZLB"/>
    <property type="match status" value="1"/>
</dbReference>
<dbReference type="Pfam" id="PF13412">
    <property type="entry name" value="HTH_24"/>
    <property type="match status" value="1"/>
</dbReference>
<gene>
    <name evidence="5" type="ORF">ACFOEK_01145</name>
</gene>
<dbReference type="CDD" id="cd00090">
    <property type="entry name" value="HTH_ARSR"/>
    <property type="match status" value="1"/>
</dbReference>
<dbReference type="PROSITE" id="PS00519">
    <property type="entry name" value="HTH_ASNC_1"/>
    <property type="match status" value="1"/>
</dbReference>
<evidence type="ECO:0000256" key="3">
    <source>
        <dbReference type="ARBA" id="ARBA00023163"/>
    </source>
</evidence>
<dbReference type="InterPro" id="IPR019888">
    <property type="entry name" value="Tscrpt_reg_AsnC-like"/>
</dbReference>
<dbReference type="SUPFAM" id="SSF46785">
    <property type="entry name" value="Winged helix' DNA-binding domain"/>
    <property type="match status" value="1"/>
</dbReference>
<sequence>MEKMNSRILSLLQKDSTLSVAEIGERVGLSTSACHRRIRQLEEEGIIESYSANLSRVVLGYSIEVFVEVTLSGQSEALLDQFEKAAAACHDIIECHLMAGDADYMLRVAAEDPEAYECLHRKVLASLPGVARLKSNLVLKSVKPYSGYPIKQS</sequence>
<evidence type="ECO:0000256" key="1">
    <source>
        <dbReference type="ARBA" id="ARBA00023015"/>
    </source>
</evidence>
<dbReference type="InterPro" id="IPR011008">
    <property type="entry name" value="Dimeric_a/b-barrel"/>
</dbReference>
<dbReference type="InterPro" id="IPR036390">
    <property type="entry name" value="WH_DNA-bd_sf"/>
</dbReference>
<dbReference type="PRINTS" id="PR00033">
    <property type="entry name" value="HTHASNC"/>
</dbReference>
<evidence type="ECO:0000313" key="5">
    <source>
        <dbReference type="EMBL" id="MFC3149626.1"/>
    </source>
</evidence>
<comment type="caution">
    <text evidence="5">The sequence shown here is derived from an EMBL/GenBank/DDBJ whole genome shotgun (WGS) entry which is preliminary data.</text>
</comment>
<dbReference type="InterPro" id="IPR011991">
    <property type="entry name" value="ArsR-like_HTH"/>
</dbReference>
<dbReference type="InterPro" id="IPR019887">
    <property type="entry name" value="Tscrpt_reg_AsnC/Lrp_C"/>
</dbReference>
<dbReference type="PANTHER" id="PTHR30154">
    <property type="entry name" value="LEUCINE-RESPONSIVE REGULATORY PROTEIN"/>
    <property type="match status" value="1"/>
</dbReference>
<dbReference type="InterPro" id="IPR000485">
    <property type="entry name" value="AsnC-type_HTH_dom"/>
</dbReference>
<reference evidence="6" key="1">
    <citation type="journal article" date="2019" name="Int. J. Syst. Evol. Microbiol.">
        <title>The Global Catalogue of Microorganisms (GCM) 10K type strain sequencing project: providing services to taxonomists for standard genome sequencing and annotation.</title>
        <authorList>
            <consortium name="The Broad Institute Genomics Platform"/>
            <consortium name="The Broad Institute Genome Sequencing Center for Infectious Disease"/>
            <person name="Wu L."/>
            <person name="Ma J."/>
        </authorList>
    </citation>
    <scope>NUCLEOTIDE SEQUENCE [LARGE SCALE GENOMIC DNA]</scope>
    <source>
        <strain evidence="6">KCTC 52438</strain>
    </source>
</reference>